<evidence type="ECO:0000256" key="2">
    <source>
        <dbReference type="ARBA" id="ARBA00022630"/>
    </source>
</evidence>
<comment type="caution">
    <text evidence="9">The sequence shown here is derived from an EMBL/GenBank/DDBJ whole genome shotgun (WGS) entry which is preliminary data.</text>
</comment>
<name>A0ABN8M553_9CNID</name>
<evidence type="ECO:0000256" key="3">
    <source>
        <dbReference type="ARBA" id="ARBA00022729"/>
    </source>
</evidence>
<keyword evidence="3" id="KW-0732">Signal</keyword>
<comment type="similarity">
    <text evidence="1">Belongs to the carotenoid/retinoid oxidoreductase family. CrtISO subfamily.</text>
</comment>
<feature type="domain" description="Amine oxidase" evidence="8">
    <location>
        <begin position="95"/>
        <end position="610"/>
    </location>
</feature>
<dbReference type="Pfam" id="PF01593">
    <property type="entry name" value="Amino_oxidase"/>
    <property type="match status" value="1"/>
</dbReference>
<keyword evidence="7" id="KW-0472">Membrane</keyword>
<evidence type="ECO:0000256" key="5">
    <source>
        <dbReference type="ARBA" id="ARBA00022857"/>
    </source>
</evidence>
<dbReference type="Proteomes" id="UP001159427">
    <property type="component" value="Unassembled WGS sequence"/>
</dbReference>
<accession>A0ABN8M553</accession>
<evidence type="ECO:0000313" key="9">
    <source>
        <dbReference type="EMBL" id="CAH3021900.1"/>
    </source>
</evidence>
<keyword evidence="7" id="KW-0812">Transmembrane</keyword>
<evidence type="ECO:0000256" key="6">
    <source>
        <dbReference type="ARBA" id="ARBA00023027"/>
    </source>
</evidence>
<keyword evidence="10" id="KW-1185">Reference proteome</keyword>
<dbReference type="InterPro" id="IPR002937">
    <property type="entry name" value="Amino_oxidase"/>
</dbReference>
<sequence>MALIEKLLELLLHFRRTYPKAFFLSGFLFFTMFFIVPRIRRKLKKRGSNPFAFDCRRSVQPLVLDQGERDKVIKQGFVARKVPENLDAIVIGSGIGGLSAAALLAKSGKKVLVLEQHDQAGGCCHSFVDKGYEYDPGIHYIGEMECNGMLRLLSDQLTEGQLVWAPLETQFDTVIIGDGENQRKYPVCGGRNGEYRKALCDSFPAEKGAIDKYMDLLKECRKSIIGYVAFKLMPVWLATIMFKTGLVHWMTNFFKFSKRTVSEVLSELTSNKDLQTVLAYNFGDYAGTLPGEGSFSMHSILANHYLYGASYPRGGASEIAFHIIPVIEKVGGKVLVRANVSKILVDESSGKVQGVQVEKGGDQVDIHAPIVISAAGVYNTFENLLRHKSTVTDNSLLKTKGVRHGYGAMSVYVGLKATKEELGLKAQNVWAFTGDDLDKITKDYLEMDASTVGTEDIPLLFISFPSTKDPEWDRRYPGKTTCTIITLARYEWFEQWENERVMKRGAEYEEIKNRIGKRIWEQTCKLFPQIRDKVDFFDVGSPLSNRYYIAAPRGEIYGIDHHVDRFSPQSAVKLRPETPIRGLYLTGQDIMSCGFAGAMTSGVITASAVLKRNLFTDISRLQKELKKTR</sequence>
<keyword evidence="4" id="KW-0274">FAD</keyword>
<reference evidence="9 10" key="1">
    <citation type="submission" date="2022-05" db="EMBL/GenBank/DDBJ databases">
        <authorList>
            <consortium name="Genoscope - CEA"/>
            <person name="William W."/>
        </authorList>
    </citation>
    <scope>NUCLEOTIDE SEQUENCE [LARGE SCALE GENOMIC DNA]</scope>
</reference>
<dbReference type="InterPro" id="IPR052206">
    <property type="entry name" value="Retinol_saturase"/>
</dbReference>
<dbReference type="EMBL" id="CALNXI010000199">
    <property type="protein sequence ID" value="CAH3021900.1"/>
    <property type="molecule type" value="Genomic_DNA"/>
</dbReference>
<dbReference type="SUPFAM" id="SSF51905">
    <property type="entry name" value="FAD/NAD(P)-binding domain"/>
    <property type="match status" value="1"/>
</dbReference>
<dbReference type="InterPro" id="IPR036188">
    <property type="entry name" value="FAD/NAD-bd_sf"/>
</dbReference>
<evidence type="ECO:0000256" key="4">
    <source>
        <dbReference type="ARBA" id="ARBA00022827"/>
    </source>
</evidence>
<evidence type="ECO:0000259" key="8">
    <source>
        <dbReference type="Pfam" id="PF01593"/>
    </source>
</evidence>
<dbReference type="PANTHER" id="PTHR46091:SF3">
    <property type="entry name" value="AMINE OXIDASE DOMAIN-CONTAINING PROTEIN"/>
    <property type="match status" value="1"/>
</dbReference>
<keyword evidence="5" id="KW-0521">NADP</keyword>
<gene>
    <name evidence="9" type="ORF">PEVE_00013223</name>
</gene>
<proteinExistence type="inferred from homology"/>
<keyword evidence="6" id="KW-0520">NAD</keyword>
<dbReference type="Gene3D" id="3.50.50.60">
    <property type="entry name" value="FAD/NAD(P)-binding domain"/>
    <property type="match status" value="2"/>
</dbReference>
<feature type="transmembrane region" description="Helical" evidence="7">
    <location>
        <begin position="20"/>
        <end position="36"/>
    </location>
</feature>
<organism evidence="9 10">
    <name type="scientific">Porites evermanni</name>
    <dbReference type="NCBI Taxonomy" id="104178"/>
    <lineage>
        <taxon>Eukaryota</taxon>
        <taxon>Metazoa</taxon>
        <taxon>Cnidaria</taxon>
        <taxon>Anthozoa</taxon>
        <taxon>Hexacorallia</taxon>
        <taxon>Scleractinia</taxon>
        <taxon>Fungiina</taxon>
        <taxon>Poritidae</taxon>
        <taxon>Porites</taxon>
    </lineage>
</organism>
<evidence type="ECO:0000256" key="1">
    <source>
        <dbReference type="ARBA" id="ARBA00005855"/>
    </source>
</evidence>
<evidence type="ECO:0000256" key="7">
    <source>
        <dbReference type="SAM" id="Phobius"/>
    </source>
</evidence>
<protein>
    <recommendedName>
        <fullName evidence="8">Amine oxidase domain-containing protein</fullName>
    </recommendedName>
</protein>
<keyword evidence="2" id="KW-0285">Flavoprotein</keyword>
<dbReference type="PANTHER" id="PTHR46091">
    <property type="entry name" value="BLR7054 PROTEIN"/>
    <property type="match status" value="1"/>
</dbReference>
<keyword evidence="7" id="KW-1133">Transmembrane helix</keyword>
<feature type="transmembrane region" description="Helical" evidence="7">
    <location>
        <begin position="224"/>
        <end position="250"/>
    </location>
</feature>
<evidence type="ECO:0000313" key="10">
    <source>
        <dbReference type="Proteomes" id="UP001159427"/>
    </source>
</evidence>